<dbReference type="EMBL" id="JBHSXN010000005">
    <property type="protein sequence ID" value="MFC6955199.1"/>
    <property type="molecule type" value="Genomic_DNA"/>
</dbReference>
<reference evidence="3 4" key="1">
    <citation type="journal article" date="2019" name="Int. J. Syst. Evol. Microbiol.">
        <title>The Global Catalogue of Microorganisms (GCM) 10K type strain sequencing project: providing services to taxonomists for standard genome sequencing and annotation.</title>
        <authorList>
            <consortium name="The Broad Institute Genomics Platform"/>
            <consortium name="The Broad Institute Genome Sequencing Center for Infectious Disease"/>
            <person name="Wu L."/>
            <person name="Ma J."/>
        </authorList>
    </citation>
    <scope>NUCLEOTIDE SEQUENCE [LARGE SCALE GENOMIC DNA]</scope>
    <source>
        <strain evidence="3 4">GX26</strain>
    </source>
</reference>
<sequence length="273" mass="27071">MNPAGGESRSDGRPTPGPDEEYCIACGAVIAVDAPNCPVCGDERGPARSESSASSSAAAGTAGGAGATAGGAAAATGGTGASGSAESALDATVEPTGSTGESANWSGAETGGGAGLNLGSSGRMMTGDSVGRLDALATTLDERWRIPIVGIKVGVDPLIGLIPGVGDTITLLISSYIVLKGILLGAPSRVLAKMTGALVVEALVGYVPVVGDAIDFLWGINVNNVERLKANREQLSGTPNYGFLVVGFFGPILLVLAVMGFAFMWLMSSLGGI</sequence>
<feature type="compositionally biased region" description="Polar residues" evidence="1">
    <location>
        <begin position="95"/>
        <end position="105"/>
    </location>
</feature>
<comment type="caution">
    <text evidence="3">The sequence shown here is derived from an EMBL/GenBank/DDBJ whole genome shotgun (WGS) entry which is preliminary data.</text>
</comment>
<evidence type="ECO:0000256" key="2">
    <source>
        <dbReference type="SAM" id="Phobius"/>
    </source>
</evidence>
<feature type="transmembrane region" description="Helical" evidence="2">
    <location>
        <begin position="198"/>
        <end position="221"/>
    </location>
</feature>
<keyword evidence="2" id="KW-0472">Membrane</keyword>
<dbReference type="PANTHER" id="PTHR35519">
    <property type="entry name" value="MEMBRANE PROTEINS"/>
    <property type="match status" value="1"/>
</dbReference>
<feature type="region of interest" description="Disordered" evidence="1">
    <location>
        <begin position="42"/>
        <end position="119"/>
    </location>
</feature>
<keyword evidence="2" id="KW-1133">Transmembrane helix</keyword>
<name>A0ABD5VI62_9EURY</name>
<dbReference type="Proteomes" id="UP001596395">
    <property type="component" value="Unassembled WGS sequence"/>
</dbReference>
<feature type="region of interest" description="Disordered" evidence="1">
    <location>
        <begin position="1"/>
        <end position="21"/>
    </location>
</feature>
<dbReference type="InterPro" id="IPR025187">
    <property type="entry name" value="DUF4112"/>
</dbReference>
<feature type="compositionally biased region" description="Low complexity" evidence="1">
    <location>
        <begin position="70"/>
        <end position="88"/>
    </location>
</feature>
<dbReference type="Pfam" id="PF13430">
    <property type="entry name" value="DUF4112"/>
    <property type="match status" value="1"/>
</dbReference>
<feature type="compositionally biased region" description="Low complexity" evidence="1">
    <location>
        <begin position="49"/>
        <end position="60"/>
    </location>
</feature>
<protein>
    <submittedName>
        <fullName evidence="3">DUF4112 domain-containing protein</fullName>
    </submittedName>
</protein>
<dbReference type="PANTHER" id="PTHR35519:SF2">
    <property type="entry name" value="PH DOMAIN PROTEIN"/>
    <property type="match status" value="1"/>
</dbReference>
<keyword evidence="4" id="KW-1185">Reference proteome</keyword>
<proteinExistence type="predicted"/>
<accession>A0ABD5VI62</accession>
<feature type="transmembrane region" description="Helical" evidence="2">
    <location>
        <begin position="241"/>
        <end position="266"/>
    </location>
</feature>
<evidence type="ECO:0000256" key="1">
    <source>
        <dbReference type="SAM" id="MobiDB-lite"/>
    </source>
</evidence>
<dbReference type="AlphaFoldDB" id="A0ABD5VI62"/>
<keyword evidence="2" id="KW-0812">Transmembrane</keyword>
<dbReference type="RefSeq" id="WP_336352135.1">
    <property type="nucleotide sequence ID" value="NZ_JAZAQL010000005.1"/>
</dbReference>
<evidence type="ECO:0000313" key="3">
    <source>
        <dbReference type="EMBL" id="MFC6955199.1"/>
    </source>
</evidence>
<evidence type="ECO:0000313" key="4">
    <source>
        <dbReference type="Proteomes" id="UP001596395"/>
    </source>
</evidence>
<gene>
    <name evidence="3" type="ORF">ACFQGB_20245</name>
</gene>
<organism evidence="3 4">
    <name type="scientific">Halorubellus litoreus</name>
    <dbReference type="NCBI Taxonomy" id="755308"/>
    <lineage>
        <taxon>Archaea</taxon>
        <taxon>Methanobacteriati</taxon>
        <taxon>Methanobacteriota</taxon>
        <taxon>Stenosarchaea group</taxon>
        <taxon>Halobacteria</taxon>
        <taxon>Halobacteriales</taxon>
        <taxon>Halorubellaceae</taxon>
        <taxon>Halorubellus</taxon>
    </lineage>
</organism>